<dbReference type="GO" id="GO:0000172">
    <property type="term" value="C:ribonuclease MRP complex"/>
    <property type="evidence" value="ECO:0007669"/>
    <property type="project" value="InterPro"/>
</dbReference>
<keyword evidence="9" id="KW-1185">Reference proteome</keyword>
<dbReference type="GO" id="GO:0005655">
    <property type="term" value="C:nucleolar ribonuclease P complex"/>
    <property type="evidence" value="ECO:0007669"/>
    <property type="project" value="InterPro"/>
</dbReference>
<sequence length="779" mass="85985">MPPKRPGDGGLTGAAQKRQRMREQRTIPVEGGHARPGGSAGSGNVGLPPVLEVEKFAQARAFEITAMQRAMKTAKEAGTQRAFQSLPRHLRRRAASHNIRRLPERLRARARGEVPKDAAKPKRVTRSMLGRHRQRPGLKAEMFRKRQADKMWLETHVWHAKRMHMTEIWGHRLADRPTAKAFRASYRASQHGALVHDASYMQYFELEGGFDNLKVILDEICDPAATSPASKRYSTGAREICVDVYDPEASYPCGRLGPATFIWKPETPSEASPIASTSTSPSPPQRRTLLIRVHPAVARVAALAVEHVILDKRLGLDVALRRFDKEFLTFEINGRRSTEVVKAVLKPTNATNGQTKSAWRALDPQAGPAGLPSGMIIGLDVYDPRLSFPPQLEKSTSRADEPLLPAPAIADTSMFWNAKHRSSIRKPRYKKAELDARRSENLVPGTRLAPLAQDDRLPVLLSQRTLSAPLSHEEAIHGWTLTVPAGWGMAFWSSLVYSTPRVGGLRERSQQYQEARALRFPEDAVDTPGFDEYEVRREADEKGYWDRRPPAKRPSYDKFGTGSPFRVDMAGVLSTASRRAGPDVLRPFVLAPLIAERIHSTVNADTKADAKQGALAPLKPLARQRASELEEQLKQEWTSVAPSADAPVPDLLASAMVHVRVTPCTRGVPQDYGMIYELSPPVVSDVRKKVETSLAAKSVLATGEGDGPEDLCDRPKPDQVVGRITTGSFSLSDGRGSGVAVVSLVSFLRIASSQSGKRPLVLFRNRDVETFRAAFVDLL</sequence>
<organism evidence="8 9">
    <name type="scientific">Rhodotorula taiwanensis</name>
    <dbReference type="NCBI Taxonomy" id="741276"/>
    <lineage>
        <taxon>Eukaryota</taxon>
        <taxon>Fungi</taxon>
        <taxon>Dikarya</taxon>
        <taxon>Basidiomycota</taxon>
        <taxon>Pucciniomycotina</taxon>
        <taxon>Microbotryomycetes</taxon>
        <taxon>Sporidiobolales</taxon>
        <taxon>Sporidiobolaceae</taxon>
        <taxon>Rhodotorula</taxon>
    </lineage>
</organism>
<evidence type="ECO:0000313" key="9">
    <source>
        <dbReference type="Proteomes" id="UP000237144"/>
    </source>
</evidence>
<keyword evidence="3" id="KW-0539">Nucleus</keyword>
<dbReference type="EMBL" id="PJQD01000020">
    <property type="protein sequence ID" value="POY75048.1"/>
    <property type="molecule type" value="Genomic_DNA"/>
</dbReference>
<feature type="domain" description="POPLD" evidence="6">
    <location>
        <begin position="478"/>
        <end position="568"/>
    </location>
</feature>
<gene>
    <name evidence="8" type="ORF">BMF94_2024</name>
</gene>
<dbReference type="PANTHER" id="PTHR22731:SF3">
    <property type="entry name" value="RIBONUCLEASES P_MRP PROTEIN SUBUNIT POP1"/>
    <property type="match status" value="1"/>
</dbReference>
<evidence type="ECO:0000256" key="4">
    <source>
        <dbReference type="SAM" id="MobiDB-lite"/>
    </source>
</evidence>
<dbReference type="Proteomes" id="UP000237144">
    <property type="component" value="Unassembled WGS sequence"/>
</dbReference>
<evidence type="ECO:0000256" key="1">
    <source>
        <dbReference type="ARBA" id="ARBA00004123"/>
    </source>
</evidence>
<dbReference type="PANTHER" id="PTHR22731">
    <property type="entry name" value="RIBONUCLEASES P/MRP PROTEIN SUBUNIT POP1"/>
    <property type="match status" value="1"/>
</dbReference>
<feature type="domain" description="POP1 C-terminal" evidence="7">
    <location>
        <begin position="714"/>
        <end position="777"/>
    </location>
</feature>
<evidence type="ECO:0000256" key="3">
    <source>
        <dbReference type="ARBA" id="ARBA00023242"/>
    </source>
</evidence>
<proteinExistence type="predicted"/>
<protein>
    <submittedName>
        <fullName evidence="8">Uncharacterized protein</fullName>
    </submittedName>
</protein>
<dbReference type="Pfam" id="PF06978">
    <property type="entry name" value="POP1_N"/>
    <property type="match status" value="2"/>
</dbReference>
<evidence type="ECO:0000259" key="7">
    <source>
        <dbReference type="Pfam" id="PF22770"/>
    </source>
</evidence>
<dbReference type="InterPro" id="IPR012590">
    <property type="entry name" value="POPLD_dom"/>
</dbReference>
<feature type="domain" description="Pop1 N-terminal" evidence="5">
    <location>
        <begin position="139"/>
        <end position="208"/>
    </location>
</feature>
<name>A0A2S5BE55_9BASI</name>
<evidence type="ECO:0000256" key="2">
    <source>
        <dbReference type="ARBA" id="ARBA00022694"/>
    </source>
</evidence>
<evidence type="ECO:0000313" key="8">
    <source>
        <dbReference type="EMBL" id="POY75048.1"/>
    </source>
</evidence>
<dbReference type="InterPro" id="IPR055079">
    <property type="entry name" value="POP1_C"/>
</dbReference>
<dbReference type="OrthoDB" id="442863at2759"/>
<dbReference type="Pfam" id="PF08170">
    <property type="entry name" value="POPLD"/>
    <property type="match status" value="1"/>
</dbReference>
<accession>A0A2S5BE55</accession>
<dbReference type="AlphaFoldDB" id="A0A2S5BE55"/>
<comment type="caution">
    <text evidence="8">The sequence shown here is derived from an EMBL/GenBank/DDBJ whole genome shotgun (WGS) entry which is preliminary data.</text>
</comment>
<evidence type="ECO:0000259" key="5">
    <source>
        <dbReference type="Pfam" id="PF06978"/>
    </source>
</evidence>
<feature type="region of interest" description="Disordered" evidence="4">
    <location>
        <begin position="1"/>
        <end position="46"/>
    </location>
</feature>
<dbReference type="STRING" id="741276.A0A2S5BE55"/>
<comment type="subcellular location">
    <subcellularLocation>
        <location evidence="1">Nucleus</location>
    </subcellularLocation>
</comment>
<feature type="domain" description="Pop1 N-terminal" evidence="5">
    <location>
        <begin position="56"/>
        <end position="136"/>
    </location>
</feature>
<evidence type="ECO:0000259" key="6">
    <source>
        <dbReference type="Pfam" id="PF08170"/>
    </source>
</evidence>
<feature type="compositionally biased region" description="Gly residues" evidence="4">
    <location>
        <begin position="34"/>
        <end position="44"/>
    </location>
</feature>
<reference evidence="8 9" key="1">
    <citation type="journal article" date="2018" name="Front. Microbiol.">
        <title>Prospects for Fungal Bioremediation of Acidic Radioactive Waste Sites: Characterization and Genome Sequence of Rhodotorula taiwanensis MD1149.</title>
        <authorList>
            <person name="Tkavc R."/>
            <person name="Matrosova V.Y."/>
            <person name="Grichenko O.E."/>
            <person name="Gostincar C."/>
            <person name="Volpe R.P."/>
            <person name="Klimenkova P."/>
            <person name="Gaidamakova E.K."/>
            <person name="Zhou C.E."/>
            <person name="Stewart B.J."/>
            <person name="Lyman M.G."/>
            <person name="Malfatti S.A."/>
            <person name="Rubinfeld B."/>
            <person name="Courtot M."/>
            <person name="Singh J."/>
            <person name="Dalgard C.L."/>
            <person name="Hamilton T."/>
            <person name="Frey K.G."/>
            <person name="Gunde-Cimerman N."/>
            <person name="Dugan L."/>
            <person name="Daly M.J."/>
        </authorList>
    </citation>
    <scope>NUCLEOTIDE SEQUENCE [LARGE SCALE GENOMIC DNA]</scope>
    <source>
        <strain evidence="8 9">MD1149</strain>
    </source>
</reference>
<dbReference type="InterPro" id="IPR009723">
    <property type="entry name" value="Pop1_N"/>
</dbReference>
<dbReference type="InterPro" id="IPR039182">
    <property type="entry name" value="Pop1"/>
</dbReference>
<dbReference type="Pfam" id="PF22770">
    <property type="entry name" value="POP1_C"/>
    <property type="match status" value="1"/>
</dbReference>
<dbReference type="GO" id="GO:0001682">
    <property type="term" value="P:tRNA 5'-leader removal"/>
    <property type="evidence" value="ECO:0007669"/>
    <property type="project" value="InterPro"/>
</dbReference>
<keyword evidence="2" id="KW-0819">tRNA processing</keyword>